<feature type="active site" evidence="6">
    <location>
        <position position="16"/>
    </location>
</feature>
<dbReference type="Pfam" id="PF01451">
    <property type="entry name" value="LMWPc"/>
    <property type="match status" value="1"/>
</dbReference>
<dbReference type="Proteomes" id="UP000327194">
    <property type="component" value="Chromosome"/>
</dbReference>
<gene>
    <name evidence="9" type="ORF">LF543_05725</name>
</gene>
<dbReference type="CDD" id="cd16343">
    <property type="entry name" value="LMWPTP"/>
    <property type="match status" value="1"/>
</dbReference>
<dbReference type="Gene3D" id="3.40.50.2300">
    <property type="match status" value="1"/>
</dbReference>
<dbReference type="InterPro" id="IPR017867">
    <property type="entry name" value="Tyr_phospatase_low_mol_wt"/>
</dbReference>
<feature type="active site" description="Proton donor" evidence="6">
    <location>
        <position position="127"/>
    </location>
</feature>
<organism evidence="9 10">
    <name type="scientific">Fructilactobacillus fructivorans</name>
    <dbReference type="NCBI Taxonomy" id="1614"/>
    <lineage>
        <taxon>Bacteria</taxon>
        <taxon>Bacillati</taxon>
        <taxon>Bacillota</taxon>
        <taxon>Bacilli</taxon>
        <taxon>Lactobacillales</taxon>
        <taxon>Lactobacillaceae</taxon>
        <taxon>Fructilactobacillus</taxon>
    </lineage>
</organism>
<proteinExistence type="inferred from homology"/>
<evidence type="ECO:0000256" key="3">
    <source>
        <dbReference type="ARBA" id="ARBA00022801"/>
    </source>
</evidence>
<dbReference type="InterPro" id="IPR036196">
    <property type="entry name" value="Ptyr_pPase_sf"/>
</dbReference>
<dbReference type="InterPro" id="IPR050438">
    <property type="entry name" value="LMW_PTPase"/>
</dbReference>
<evidence type="ECO:0000313" key="10">
    <source>
        <dbReference type="Proteomes" id="UP000327194"/>
    </source>
</evidence>
<dbReference type="EC" id="3.1.3.48" evidence="2"/>
<evidence type="ECO:0000259" key="8">
    <source>
        <dbReference type="SMART" id="SM00226"/>
    </source>
</evidence>
<evidence type="ECO:0000256" key="1">
    <source>
        <dbReference type="ARBA" id="ARBA00011063"/>
    </source>
</evidence>
<feature type="domain" description="Phosphotyrosine protein phosphatase I" evidence="8">
    <location>
        <begin position="4"/>
        <end position="151"/>
    </location>
</feature>
<evidence type="ECO:0000256" key="6">
    <source>
        <dbReference type="PIRSR" id="PIRSR617867-1"/>
    </source>
</evidence>
<dbReference type="KEGG" id="lfv:LF543_05725"/>
<dbReference type="PANTHER" id="PTHR11717:SF7">
    <property type="entry name" value="LOW MOLECULAR WEIGHT PHOSPHOTYROSINE PROTEIN PHOSPHATASE"/>
    <property type="match status" value="1"/>
</dbReference>
<keyword evidence="4" id="KW-0904">Protein phosphatase</keyword>
<name>A0AAE6TWN4_9LACO</name>
<dbReference type="InterPro" id="IPR023485">
    <property type="entry name" value="Ptyr_pPase"/>
</dbReference>
<evidence type="ECO:0000256" key="7">
    <source>
        <dbReference type="SAM" id="MobiDB-lite"/>
    </source>
</evidence>
<evidence type="ECO:0000313" key="9">
    <source>
        <dbReference type="EMBL" id="QFX93061.1"/>
    </source>
</evidence>
<reference evidence="9 10" key="1">
    <citation type="submission" date="2019-10" db="EMBL/GenBank/DDBJ databases">
        <title>Genome sequencing of Lactobacillus fructivorans.</title>
        <authorList>
            <person name="Kim K."/>
        </authorList>
    </citation>
    <scope>NUCLEOTIDE SEQUENCE [LARGE SCALE GENOMIC DNA]</scope>
    <source>
        <strain evidence="9 10">LF543</strain>
    </source>
</reference>
<evidence type="ECO:0000256" key="2">
    <source>
        <dbReference type="ARBA" id="ARBA00013064"/>
    </source>
</evidence>
<evidence type="ECO:0000256" key="5">
    <source>
        <dbReference type="ARBA" id="ARBA00051722"/>
    </source>
</evidence>
<evidence type="ECO:0000256" key="4">
    <source>
        <dbReference type="ARBA" id="ARBA00022912"/>
    </source>
</evidence>
<keyword evidence="3" id="KW-0378">Hydrolase</keyword>
<dbReference type="AlphaFoldDB" id="A0AAE6TWN4"/>
<comment type="catalytic activity">
    <reaction evidence="5">
        <text>O-phospho-L-tyrosyl-[protein] + H2O = L-tyrosyl-[protein] + phosphate</text>
        <dbReference type="Rhea" id="RHEA:10684"/>
        <dbReference type="Rhea" id="RHEA-COMP:10136"/>
        <dbReference type="Rhea" id="RHEA-COMP:20101"/>
        <dbReference type="ChEBI" id="CHEBI:15377"/>
        <dbReference type="ChEBI" id="CHEBI:43474"/>
        <dbReference type="ChEBI" id="CHEBI:46858"/>
        <dbReference type="ChEBI" id="CHEBI:61978"/>
        <dbReference type="EC" id="3.1.3.48"/>
    </reaction>
</comment>
<comment type="similarity">
    <text evidence="1">Belongs to the low molecular weight phosphotyrosine protein phosphatase family.</text>
</comment>
<dbReference type="RefSeq" id="WP_010022844.1">
    <property type="nucleotide sequence ID" value="NZ_AZDS01000004.1"/>
</dbReference>
<feature type="active site" description="Nucleophile" evidence="6">
    <location>
        <position position="10"/>
    </location>
</feature>
<dbReference type="EMBL" id="CP045562">
    <property type="protein sequence ID" value="QFX93061.1"/>
    <property type="molecule type" value="Genomic_DNA"/>
</dbReference>
<dbReference type="PANTHER" id="PTHR11717">
    <property type="entry name" value="LOW MOLECULAR WEIGHT PROTEIN TYROSINE PHOSPHATASE"/>
    <property type="match status" value="1"/>
</dbReference>
<accession>A0AAE6TWN4</accession>
<dbReference type="SMART" id="SM00226">
    <property type="entry name" value="LMWPc"/>
    <property type="match status" value="1"/>
</dbReference>
<protein>
    <recommendedName>
        <fullName evidence="2">protein-tyrosine-phosphatase</fullName>
        <ecNumber evidence="2">3.1.3.48</ecNumber>
    </recommendedName>
</protein>
<dbReference type="GO" id="GO:0004725">
    <property type="term" value="F:protein tyrosine phosphatase activity"/>
    <property type="evidence" value="ECO:0007669"/>
    <property type="project" value="UniProtKB-EC"/>
</dbReference>
<sequence>MKKTNVLFVCLGNICRSPMAEAMFKKMLTNEGLSDNYSVSSAATENDEAGSRPHPGAQKTMDAHHLDYRGKRSHPITATDIQNADYIITMDDYNISDLKEMIPQDQWDKLHLCMDIVPGKKGVNIVDPWYTHRFEDTYQMLDQALPLWLKYMQDHHNSKREGSASFDSE</sequence>
<dbReference type="PRINTS" id="PR00719">
    <property type="entry name" value="LMWPTPASE"/>
</dbReference>
<feature type="region of interest" description="Disordered" evidence="7">
    <location>
        <begin position="39"/>
        <end position="60"/>
    </location>
</feature>
<dbReference type="SUPFAM" id="SSF52788">
    <property type="entry name" value="Phosphotyrosine protein phosphatases I"/>
    <property type="match status" value="1"/>
</dbReference>